<dbReference type="Proteomes" id="UP001241056">
    <property type="component" value="Unassembled WGS sequence"/>
</dbReference>
<evidence type="ECO:0000256" key="2">
    <source>
        <dbReference type="ARBA" id="ARBA00023054"/>
    </source>
</evidence>
<dbReference type="InterPro" id="IPR006143">
    <property type="entry name" value="RND_pump_MFP"/>
</dbReference>
<dbReference type="NCBIfam" id="TIGR01730">
    <property type="entry name" value="RND_mfp"/>
    <property type="match status" value="1"/>
</dbReference>
<dbReference type="InterPro" id="IPR058792">
    <property type="entry name" value="Beta-barrel_RND_2"/>
</dbReference>
<evidence type="ECO:0000259" key="6">
    <source>
        <dbReference type="Pfam" id="PF25954"/>
    </source>
</evidence>
<evidence type="ECO:0000256" key="1">
    <source>
        <dbReference type="ARBA" id="ARBA00009477"/>
    </source>
</evidence>
<keyword evidence="8" id="KW-1185">Reference proteome</keyword>
<dbReference type="Gene3D" id="2.40.50.100">
    <property type="match status" value="1"/>
</dbReference>
<dbReference type="RefSeq" id="WP_289410761.1">
    <property type="nucleotide sequence ID" value="NZ_JAUCDY010000007.1"/>
</dbReference>
<reference evidence="7 8" key="1">
    <citation type="submission" date="2023-06" db="EMBL/GenBank/DDBJ databases">
        <title>Thiopseudomonas sp. CY1220 draft genome sequence.</title>
        <authorList>
            <person name="Zhao G."/>
            <person name="An M."/>
        </authorList>
    </citation>
    <scope>NUCLEOTIDE SEQUENCE [LARGE SCALE GENOMIC DNA]</scope>
    <source>
        <strain evidence="7 8">CY1220</strain>
    </source>
</reference>
<dbReference type="Pfam" id="PF25954">
    <property type="entry name" value="Beta-barrel_RND_2"/>
    <property type="match status" value="1"/>
</dbReference>
<dbReference type="Gene3D" id="1.10.287.470">
    <property type="entry name" value="Helix hairpin bin"/>
    <property type="match status" value="1"/>
</dbReference>
<proteinExistence type="inferred from homology"/>
<organism evidence="7 8">
    <name type="scientific">Thiopseudomonas acetoxidans</name>
    <dbReference type="NCBI Taxonomy" id="3041622"/>
    <lineage>
        <taxon>Bacteria</taxon>
        <taxon>Pseudomonadati</taxon>
        <taxon>Pseudomonadota</taxon>
        <taxon>Gammaproteobacteria</taxon>
        <taxon>Pseudomonadales</taxon>
        <taxon>Pseudomonadaceae</taxon>
        <taxon>Thiopseudomonas</taxon>
    </lineage>
</organism>
<evidence type="ECO:0000259" key="5">
    <source>
        <dbReference type="Pfam" id="PF25917"/>
    </source>
</evidence>
<evidence type="ECO:0000256" key="4">
    <source>
        <dbReference type="SAM" id="SignalP"/>
    </source>
</evidence>
<evidence type="ECO:0000256" key="3">
    <source>
        <dbReference type="SAM" id="Coils"/>
    </source>
</evidence>
<comment type="similarity">
    <text evidence="1">Belongs to the membrane fusion protein (MFP) (TC 8.A.1) family.</text>
</comment>
<evidence type="ECO:0000313" key="8">
    <source>
        <dbReference type="Proteomes" id="UP001241056"/>
    </source>
</evidence>
<dbReference type="EMBL" id="JAUCDY010000007">
    <property type="protein sequence ID" value="MDM7858102.1"/>
    <property type="molecule type" value="Genomic_DNA"/>
</dbReference>
<dbReference type="InterPro" id="IPR058625">
    <property type="entry name" value="MdtA-like_BSH"/>
</dbReference>
<sequence>MNNKLAIILAFAGLVISGWASAQSSAAVQVKRASWASSAEYEGQVEAVTDTRVAAQVTGRIKQVHVKAGDTVTAGQLLIEIDASQARQQQAAAQAQADAARAQLHALTQELARQKKLFEQNYISQGALERIEAEQRATAAQLKAHQAQVQAAQVQSDFFIIRAPYAGVVIDVPATQGDMAMPGMPLLSLFEPAQLRVGVSVPVNALPAQNLSLEQIKVKHGQEVLAVNNLQRLPTADASSQSVRLRLTLTNGNTGLVPGQSVKVQLQRPQLAQQSKLFIPAKAVVRRAELTAVYVKSAQEGKPLLRQVRLGAQTGDEIEVLSGLSEGEWVYLDLHVLSKE</sequence>
<accession>A0ABT7SPI9</accession>
<feature type="domain" description="CusB-like beta-barrel" evidence="6">
    <location>
        <begin position="231"/>
        <end position="269"/>
    </location>
</feature>
<feature type="domain" description="Multidrug resistance protein MdtA-like barrel-sandwich hybrid" evidence="5">
    <location>
        <begin position="52"/>
        <end position="183"/>
    </location>
</feature>
<evidence type="ECO:0000313" key="7">
    <source>
        <dbReference type="EMBL" id="MDM7858102.1"/>
    </source>
</evidence>
<dbReference type="Pfam" id="PF25917">
    <property type="entry name" value="BSH_RND"/>
    <property type="match status" value="1"/>
</dbReference>
<name>A0ABT7SPI9_9GAMM</name>
<keyword evidence="4" id="KW-0732">Signal</keyword>
<dbReference type="PANTHER" id="PTHR30469">
    <property type="entry name" value="MULTIDRUG RESISTANCE PROTEIN MDTA"/>
    <property type="match status" value="1"/>
</dbReference>
<feature type="chain" id="PRO_5046587672" evidence="4">
    <location>
        <begin position="23"/>
        <end position="340"/>
    </location>
</feature>
<protein>
    <submittedName>
        <fullName evidence="7">Efflux RND transporter periplasmic adaptor subunit</fullName>
    </submittedName>
</protein>
<dbReference type="Gene3D" id="2.40.30.170">
    <property type="match status" value="1"/>
</dbReference>
<feature type="signal peptide" evidence="4">
    <location>
        <begin position="1"/>
        <end position="22"/>
    </location>
</feature>
<comment type="caution">
    <text evidence="7">The sequence shown here is derived from an EMBL/GenBank/DDBJ whole genome shotgun (WGS) entry which is preliminary data.</text>
</comment>
<dbReference type="PANTHER" id="PTHR30469:SF15">
    <property type="entry name" value="HLYD FAMILY OF SECRETION PROTEINS"/>
    <property type="match status" value="1"/>
</dbReference>
<keyword evidence="2 3" id="KW-0175">Coiled coil</keyword>
<gene>
    <name evidence="7" type="ORF">QEZ41_07405</name>
</gene>
<feature type="coiled-coil region" evidence="3">
    <location>
        <begin position="83"/>
        <end position="148"/>
    </location>
</feature>
<dbReference type="SUPFAM" id="SSF111369">
    <property type="entry name" value="HlyD-like secretion proteins"/>
    <property type="match status" value="1"/>
</dbReference>
<dbReference type="Gene3D" id="2.40.420.20">
    <property type="match status" value="1"/>
</dbReference>